<name>E1RC83_SEDSS</name>
<dbReference type="HOGENOM" id="CLU_1676753_0_0_12"/>
<accession>E1RC83</accession>
<keyword evidence="1" id="KW-1133">Transmembrane helix</keyword>
<gene>
    <name evidence="3" type="ordered locus">Spirs_0828</name>
</gene>
<feature type="transmembrane region" description="Helical" evidence="1">
    <location>
        <begin position="134"/>
        <end position="152"/>
    </location>
</feature>
<feature type="transmembrane region" description="Helical" evidence="1">
    <location>
        <begin position="7"/>
        <end position="26"/>
    </location>
</feature>
<feature type="transmembrane region" description="Helical" evidence="1">
    <location>
        <begin position="91"/>
        <end position="122"/>
    </location>
</feature>
<keyword evidence="1" id="KW-0812">Transmembrane</keyword>
<dbReference type="AlphaFoldDB" id="E1RC83"/>
<feature type="domain" description="DUF1468" evidence="2">
    <location>
        <begin position="9"/>
        <end position="157"/>
    </location>
</feature>
<organism evidence="3 4">
    <name type="scientific">Sediminispirochaeta smaragdinae (strain DSM 11293 / JCM 15392 / SEBR 4228)</name>
    <name type="common">Spirochaeta smaragdinae</name>
    <dbReference type="NCBI Taxonomy" id="573413"/>
    <lineage>
        <taxon>Bacteria</taxon>
        <taxon>Pseudomonadati</taxon>
        <taxon>Spirochaetota</taxon>
        <taxon>Spirochaetia</taxon>
        <taxon>Spirochaetales</taxon>
        <taxon>Spirochaetaceae</taxon>
        <taxon>Sediminispirochaeta</taxon>
    </lineage>
</organism>
<dbReference type="Proteomes" id="UP000002318">
    <property type="component" value="Chromosome"/>
</dbReference>
<feature type="transmembrane region" description="Helical" evidence="1">
    <location>
        <begin position="46"/>
        <end position="65"/>
    </location>
</feature>
<reference evidence="3 4" key="1">
    <citation type="journal article" date="2010" name="Stand. Genomic Sci.">
        <title>Complete genome sequence of Spirochaeta smaragdinae type strain (SEBR 4228).</title>
        <authorList>
            <person name="Mavromatis K."/>
            <person name="Yasawong M."/>
            <person name="Chertkov O."/>
            <person name="Lapidus A."/>
            <person name="Lucas S."/>
            <person name="Nolan M."/>
            <person name="Del Rio T.G."/>
            <person name="Tice H."/>
            <person name="Cheng J.F."/>
            <person name="Pitluck S."/>
            <person name="Liolios K."/>
            <person name="Ivanova N."/>
            <person name="Tapia R."/>
            <person name="Han C."/>
            <person name="Bruce D."/>
            <person name="Goodwin L."/>
            <person name="Pati A."/>
            <person name="Chen A."/>
            <person name="Palaniappan K."/>
            <person name="Land M."/>
            <person name="Hauser L."/>
            <person name="Chang Y.J."/>
            <person name="Jeffries C.D."/>
            <person name="Detter J.C."/>
            <person name="Rohde M."/>
            <person name="Brambilla E."/>
            <person name="Spring S."/>
            <person name="Goker M."/>
            <person name="Sikorski J."/>
            <person name="Woyke T."/>
            <person name="Bristow J."/>
            <person name="Eisen J.A."/>
            <person name="Markowitz V."/>
            <person name="Hugenholtz P."/>
            <person name="Klenk H.P."/>
            <person name="Kyrpides N.C."/>
        </authorList>
    </citation>
    <scope>NUCLEOTIDE SEQUENCE [LARGE SCALE GENOMIC DNA]</scope>
    <source>
        <strain evidence="4">DSM 11293 / JCM 15392 / SEBR 4228</strain>
    </source>
</reference>
<keyword evidence="1" id="KW-0472">Membrane</keyword>
<dbReference type="STRING" id="573413.Spirs_0828"/>
<evidence type="ECO:0000313" key="4">
    <source>
        <dbReference type="Proteomes" id="UP000002318"/>
    </source>
</evidence>
<dbReference type="OrthoDB" id="6183775at2"/>
<evidence type="ECO:0000313" key="3">
    <source>
        <dbReference type="EMBL" id="ADK79963.1"/>
    </source>
</evidence>
<evidence type="ECO:0000256" key="1">
    <source>
        <dbReference type="SAM" id="Phobius"/>
    </source>
</evidence>
<dbReference type="RefSeq" id="WP_013253427.1">
    <property type="nucleotide sequence ID" value="NC_014364.1"/>
</dbReference>
<evidence type="ECO:0000259" key="2">
    <source>
        <dbReference type="Pfam" id="PF07331"/>
    </source>
</evidence>
<keyword evidence="4" id="KW-1185">Reference proteome</keyword>
<dbReference type="KEGG" id="ssm:Spirs_0828"/>
<proteinExistence type="predicted"/>
<dbReference type="InterPro" id="IPR009936">
    <property type="entry name" value="DUF1468"/>
</dbReference>
<protein>
    <recommendedName>
        <fullName evidence="2">DUF1468 domain-containing protein</fullName>
    </recommendedName>
</protein>
<dbReference type="Pfam" id="PF07331">
    <property type="entry name" value="TctB"/>
    <property type="match status" value="1"/>
</dbReference>
<sequence>MEDKKDLVTGIGFFSLGIFLLIQSLLLENYNGVVAGTDPGIKFLPIIISILLILDSILLITTNIIKARTRRIEKSNNSISVLETIDRNKKLLLTIVILIVFPFILKPAGFLISVSVFTFLLLRILSNSRWHKSVITSLLITLFCYAVFGYLFKIPLP</sequence>
<dbReference type="EMBL" id="CP002116">
    <property type="protein sequence ID" value="ADK79963.1"/>
    <property type="molecule type" value="Genomic_DNA"/>
</dbReference>